<proteinExistence type="predicted"/>
<feature type="non-terminal residue" evidence="1">
    <location>
        <position position="1"/>
    </location>
</feature>
<protein>
    <submittedName>
        <fullName evidence="1">Uncharacterized protein</fullName>
    </submittedName>
</protein>
<sequence>GLNSPFYGGYGASGYWASSIYFDGMPNGPADEGKYCMFIHDNEFFSNNLFVGSSASKRRPDNMTIRIERNSFHLAAVPEPTTGHKPFHGISEDLVEGIRTGGNTFEGMQP</sequence>
<reference evidence="1" key="1">
    <citation type="journal article" date="2014" name="Front. Microbiol.">
        <title>High frequency of phylogenetically diverse reductive dehalogenase-homologous genes in deep subseafloor sedimentary metagenomes.</title>
        <authorList>
            <person name="Kawai M."/>
            <person name="Futagami T."/>
            <person name="Toyoda A."/>
            <person name="Takaki Y."/>
            <person name="Nishi S."/>
            <person name="Hori S."/>
            <person name="Arai W."/>
            <person name="Tsubouchi T."/>
            <person name="Morono Y."/>
            <person name="Uchiyama I."/>
            <person name="Ito T."/>
            <person name="Fujiyama A."/>
            <person name="Inagaki F."/>
            <person name="Takami H."/>
        </authorList>
    </citation>
    <scope>NUCLEOTIDE SEQUENCE</scope>
    <source>
        <strain evidence="1">Expedition CK06-06</strain>
    </source>
</reference>
<name>X1IEE2_9ZZZZ</name>
<accession>X1IEE2</accession>
<comment type="caution">
    <text evidence="1">The sequence shown here is derived from an EMBL/GenBank/DDBJ whole genome shotgun (WGS) entry which is preliminary data.</text>
</comment>
<evidence type="ECO:0000313" key="1">
    <source>
        <dbReference type="EMBL" id="GAH80796.1"/>
    </source>
</evidence>
<organism evidence="1">
    <name type="scientific">marine sediment metagenome</name>
    <dbReference type="NCBI Taxonomy" id="412755"/>
    <lineage>
        <taxon>unclassified sequences</taxon>
        <taxon>metagenomes</taxon>
        <taxon>ecological metagenomes</taxon>
    </lineage>
</organism>
<dbReference type="EMBL" id="BARU01039410">
    <property type="protein sequence ID" value="GAH80796.1"/>
    <property type="molecule type" value="Genomic_DNA"/>
</dbReference>
<gene>
    <name evidence="1" type="ORF">S03H2_61088</name>
</gene>
<dbReference type="AlphaFoldDB" id="X1IEE2"/>